<dbReference type="Proteomes" id="UP000828941">
    <property type="component" value="Chromosome 6"/>
</dbReference>
<protein>
    <submittedName>
        <fullName evidence="1">Uncharacterized protein</fullName>
    </submittedName>
</protein>
<evidence type="ECO:0000313" key="2">
    <source>
        <dbReference type="Proteomes" id="UP000828941"/>
    </source>
</evidence>
<organism evidence="1 2">
    <name type="scientific">Bauhinia variegata</name>
    <name type="common">Purple orchid tree</name>
    <name type="synonym">Phanera variegata</name>
    <dbReference type="NCBI Taxonomy" id="167791"/>
    <lineage>
        <taxon>Eukaryota</taxon>
        <taxon>Viridiplantae</taxon>
        <taxon>Streptophyta</taxon>
        <taxon>Embryophyta</taxon>
        <taxon>Tracheophyta</taxon>
        <taxon>Spermatophyta</taxon>
        <taxon>Magnoliopsida</taxon>
        <taxon>eudicotyledons</taxon>
        <taxon>Gunneridae</taxon>
        <taxon>Pentapetalae</taxon>
        <taxon>rosids</taxon>
        <taxon>fabids</taxon>
        <taxon>Fabales</taxon>
        <taxon>Fabaceae</taxon>
        <taxon>Cercidoideae</taxon>
        <taxon>Cercideae</taxon>
        <taxon>Bauhiniinae</taxon>
        <taxon>Bauhinia</taxon>
    </lineage>
</organism>
<sequence length="827" mass="94314">MHGFRARVALQSIAGSLCKCKWHEHGGKMLTGESEICRTLTTTADSNAGADFLECGAGLTTRSMQTLIVRALRLGDRSRASNLLLDFAYGSPSLRADDFVGIFKYCAKSPDPLFVMEIWRLMEARDIRLNDKCSFLMMKALCKGGYLEEALSMIKFLGESRHLYPILPLYNSLLHACTEMQSISHASYCLDLMEKRMVGKNEITYTELLKLAVLQKNLPALHQIWEDYIKHYSMNIIALRKFIWSFTRLGDLTSAYKALQQMVSLAIRENVSIVRRTSGKLYSTRLDIPVPSRREIGLTILNLEEKKQSDLCTYSPMYYQDANSACVEQQTITNMGYKVQDAKSGRLNEQTHRLVMMVLRWSFSEVIHGCAQDKNYGLAEQLILEMQNLGLQPTSHTYDGFVRAVVSQRGFNYGVEVLKVMQQNNLKPYDSTLAVVSVSCSEALELDIAEDLLNQISECPYPYPCNALLSSCDKMNQPERAVRVFAKMKQMKLLPDIRTYELLFSLFGNVNPPYEEGNMQSQVDAAKRIDAIERDMARNGIQHSHLSMKNLLKALGEEGMIRELIQYLLVAENLFIFSNPSSRTDIYNVVLRSLVDAKESRMAIEIFKRMKSCGCQANAATYHIMIDFCRILRCFKSASLLISMMIRDGFYPKTPTYTALIKILLEDENFEETLNLLDQARSDCVDLDVILFNTVIREACDKGRIDVIELILECMHQEKIQPDSTTCSYVFSAYVNCGFDNTAIEALQVLSMRMIREYDEVFHWKDFVDEFILAEDLAAELKIIKLFEDSKENLAFAVLNLRWCAISGFPICWSADQSPWTKRLKLQ</sequence>
<dbReference type="EMBL" id="CM039431">
    <property type="protein sequence ID" value="KAI4336705.1"/>
    <property type="molecule type" value="Genomic_DNA"/>
</dbReference>
<name>A0ACB9NKK6_BAUVA</name>
<keyword evidence="2" id="KW-1185">Reference proteome</keyword>
<gene>
    <name evidence="1" type="ORF">L6164_015197</name>
</gene>
<comment type="caution">
    <text evidence="1">The sequence shown here is derived from an EMBL/GenBank/DDBJ whole genome shotgun (WGS) entry which is preliminary data.</text>
</comment>
<reference evidence="1 2" key="1">
    <citation type="journal article" date="2022" name="DNA Res.">
        <title>Chromosomal-level genome assembly of the orchid tree Bauhinia variegata (Leguminosae; Cercidoideae) supports the allotetraploid origin hypothesis of Bauhinia.</title>
        <authorList>
            <person name="Zhong Y."/>
            <person name="Chen Y."/>
            <person name="Zheng D."/>
            <person name="Pang J."/>
            <person name="Liu Y."/>
            <person name="Luo S."/>
            <person name="Meng S."/>
            <person name="Qian L."/>
            <person name="Wei D."/>
            <person name="Dai S."/>
            <person name="Zhou R."/>
        </authorList>
    </citation>
    <scope>NUCLEOTIDE SEQUENCE [LARGE SCALE GENOMIC DNA]</scope>
    <source>
        <strain evidence="1">BV-YZ2020</strain>
    </source>
</reference>
<proteinExistence type="predicted"/>
<accession>A0ACB9NKK6</accession>
<evidence type="ECO:0000313" key="1">
    <source>
        <dbReference type="EMBL" id="KAI4336705.1"/>
    </source>
</evidence>